<feature type="binding site" evidence="10">
    <location>
        <position position="34"/>
    </location>
    <ligand>
        <name>ATP</name>
        <dbReference type="ChEBI" id="CHEBI:30616"/>
    </ligand>
</feature>
<comment type="catalytic activity">
    <reaction evidence="8">
        <text>L-threonyl-[protein] + ATP = O-phospho-L-threonyl-[protein] + ADP + H(+)</text>
        <dbReference type="Rhea" id="RHEA:46608"/>
        <dbReference type="Rhea" id="RHEA-COMP:11060"/>
        <dbReference type="Rhea" id="RHEA-COMP:11605"/>
        <dbReference type="ChEBI" id="CHEBI:15378"/>
        <dbReference type="ChEBI" id="CHEBI:30013"/>
        <dbReference type="ChEBI" id="CHEBI:30616"/>
        <dbReference type="ChEBI" id="CHEBI:61977"/>
        <dbReference type="ChEBI" id="CHEBI:456216"/>
        <dbReference type="EC" id="2.7.11.22"/>
    </reaction>
</comment>
<dbReference type="PANTHER" id="PTHR24056:SF254">
    <property type="entry name" value="CYCLIN-DEPENDENT KINASE 2"/>
    <property type="match status" value="1"/>
</dbReference>
<dbReference type="FunFam" id="1.10.510.10:FF:000574">
    <property type="entry name" value="Cell division related protein kinase 2"/>
    <property type="match status" value="1"/>
</dbReference>
<dbReference type="GO" id="GO:0005634">
    <property type="term" value="C:nucleus"/>
    <property type="evidence" value="ECO:0007669"/>
    <property type="project" value="TreeGrafter"/>
</dbReference>
<dbReference type="InterPro" id="IPR011009">
    <property type="entry name" value="Kinase-like_dom_sf"/>
</dbReference>
<comment type="caution">
    <text evidence="13">The sequence shown here is derived from an EMBL/GenBank/DDBJ whole genome shotgun (WGS) entry which is preliminary data.</text>
</comment>
<keyword evidence="6" id="KW-0418">Kinase</keyword>
<dbReference type="GO" id="GO:0007165">
    <property type="term" value="P:signal transduction"/>
    <property type="evidence" value="ECO:0007669"/>
    <property type="project" value="TreeGrafter"/>
</dbReference>
<dbReference type="EC" id="2.7.11.22" evidence="2"/>
<dbReference type="InterPro" id="IPR008271">
    <property type="entry name" value="Ser/Thr_kinase_AS"/>
</dbReference>
<dbReference type="PROSITE" id="PS00107">
    <property type="entry name" value="PROTEIN_KINASE_ATP"/>
    <property type="match status" value="1"/>
</dbReference>
<comment type="similarity">
    <text evidence="1">Belongs to the protein kinase superfamily. CMGC Ser/Thr protein kinase family. CDC2/CDKX subfamily.</text>
</comment>
<protein>
    <recommendedName>
        <fullName evidence="2">cyclin-dependent kinase</fullName>
        <ecNumber evidence="2">2.7.11.22</ecNumber>
    </recommendedName>
</protein>
<evidence type="ECO:0000256" key="3">
    <source>
        <dbReference type="ARBA" id="ARBA00022527"/>
    </source>
</evidence>
<keyword evidence="4" id="KW-0808">Transferase</keyword>
<dbReference type="SMART" id="SM00220">
    <property type="entry name" value="S_TKc"/>
    <property type="match status" value="1"/>
</dbReference>
<dbReference type="GO" id="GO:0005524">
    <property type="term" value="F:ATP binding"/>
    <property type="evidence" value="ECO:0007669"/>
    <property type="project" value="UniProtKB-UniRule"/>
</dbReference>
<dbReference type="AlphaFoldDB" id="A0A7I8VLH8"/>
<evidence type="ECO:0000256" key="9">
    <source>
        <dbReference type="ARBA" id="ARBA00048367"/>
    </source>
</evidence>
<evidence type="ECO:0000256" key="5">
    <source>
        <dbReference type="ARBA" id="ARBA00022741"/>
    </source>
</evidence>
<evidence type="ECO:0000256" key="11">
    <source>
        <dbReference type="RuleBase" id="RU000304"/>
    </source>
</evidence>
<dbReference type="Gene3D" id="3.30.200.20">
    <property type="entry name" value="Phosphorylase Kinase, domain 1"/>
    <property type="match status" value="1"/>
</dbReference>
<keyword evidence="7 10" id="KW-0067">ATP-binding</keyword>
<dbReference type="FunFam" id="3.30.200.20:FF:000927">
    <property type="entry name" value="Cyclin-dependent kinase 2"/>
    <property type="match status" value="1"/>
</dbReference>
<reference evidence="13 14" key="1">
    <citation type="submission" date="2020-08" db="EMBL/GenBank/DDBJ databases">
        <authorList>
            <person name="Hejnol A."/>
        </authorList>
    </citation>
    <scope>NUCLEOTIDE SEQUENCE [LARGE SCALE GENOMIC DNA]</scope>
</reference>
<dbReference type="Gene3D" id="1.10.510.10">
    <property type="entry name" value="Transferase(Phosphotransferase) domain 1"/>
    <property type="match status" value="1"/>
</dbReference>
<evidence type="ECO:0000256" key="2">
    <source>
        <dbReference type="ARBA" id="ARBA00012425"/>
    </source>
</evidence>
<dbReference type="GO" id="GO:0010389">
    <property type="term" value="P:regulation of G2/M transition of mitotic cell cycle"/>
    <property type="evidence" value="ECO:0007669"/>
    <property type="project" value="TreeGrafter"/>
</dbReference>
<dbReference type="Proteomes" id="UP000549394">
    <property type="component" value="Unassembled WGS sequence"/>
</dbReference>
<evidence type="ECO:0000259" key="12">
    <source>
        <dbReference type="PROSITE" id="PS50011"/>
    </source>
</evidence>
<evidence type="ECO:0000256" key="10">
    <source>
        <dbReference type="PROSITE-ProRule" id="PRU10141"/>
    </source>
</evidence>
<dbReference type="InterPro" id="IPR000719">
    <property type="entry name" value="Prot_kinase_dom"/>
</dbReference>
<name>A0A7I8VLH8_9ANNE</name>
<gene>
    <name evidence="13" type="ORF">DGYR_LOCUS4937</name>
</gene>
<dbReference type="PROSITE" id="PS00108">
    <property type="entry name" value="PROTEIN_KINASE_ST"/>
    <property type="match status" value="1"/>
</dbReference>
<sequence length="322" mass="37174">MQTSYERKEKLGEGTYGVVYKAINSLTGECVALKRIDYNKNGEREGVPSTALREVNMLKQLEHDNVVKLLNVFCDTPQQGSNSTYKLYLVFEFCDMDLKKLMEQNGGLDYELTKSYMKQLLDGMAFCHGRKILHRDLKPQNLLVTSDGKIKIADFGLARMIQIPSRKYTHEVITLWYRSPEILLGTDFYCPSVDIWSLGCIFAEMPTGKPLFPADSEIDQLMRIFRTLGTPNEDIWPGVTNLPDFQTRFPQFKVQEINIQGLDNDGMDLFRKMIIYDPSKRWSAIMCLKHEYLNNVNLDVKPVFRKVEKDKSNMVKNLSSMF</sequence>
<dbReference type="GO" id="GO:0010468">
    <property type="term" value="P:regulation of gene expression"/>
    <property type="evidence" value="ECO:0007669"/>
    <property type="project" value="TreeGrafter"/>
</dbReference>
<evidence type="ECO:0000256" key="8">
    <source>
        <dbReference type="ARBA" id="ARBA00047811"/>
    </source>
</evidence>
<dbReference type="InterPro" id="IPR017441">
    <property type="entry name" value="Protein_kinase_ATP_BS"/>
</dbReference>
<evidence type="ECO:0000256" key="7">
    <source>
        <dbReference type="ARBA" id="ARBA00022840"/>
    </source>
</evidence>
<evidence type="ECO:0000256" key="6">
    <source>
        <dbReference type="ARBA" id="ARBA00022777"/>
    </source>
</evidence>
<keyword evidence="5 10" id="KW-0547">Nucleotide-binding</keyword>
<dbReference type="EMBL" id="CAJFCJ010000006">
    <property type="protein sequence ID" value="CAD5116300.1"/>
    <property type="molecule type" value="Genomic_DNA"/>
</dbReference>
<dbReference type="OrthoDB" id="1732493at2759"/>
<dbReference type="Pfam" id="PF00069">
    <property type="entry name" value="Pkinase"/>
    <property type="match status" value="1"/>
</dbReference>
<organism evidence="13 14">
    <name type="scientific">Dimorphilus gyrociliatus</name>
    <dbReference type="NCBI Taxonomy" id="2664684"/>
    <lineage>
        <taxon>Eukaryota</taxon>
        <taxon>Metazoa</taxon>
        <taxon>Spiralia</taxon>
        <taxon>Lophotrochozoa</taxon>
        <taxon>Annelida</taxon>
        <taxon>Polychaeta</taxon>
        <taxon>Polychaeta incertae sedis</taxon>
        <taxon>Dinophilidae</taxon>
        <taxon>Dimorphilus</taxon>
    </lineage>
</organism>
<dbReference type="GO" id="GO:0005737">
    <property type="term" value="C:cytoplasm"/>
    <property type="evidence" value="ECO:0007669"/>
    <property type="project" value="TreeGrafter"/>
</dbReference>
<dbReference type="GO" id="GO:0000082">
    <property type="term" value="P:G1/S transition of mitotic cell cycle"/>
    <property type="evidence" value="ECO:0007669"/>
    <property type="project" value="TreeGrafter"/>
</dbReference>
<dbReference type="GO" id="GO:0004693">
    <property type="term" value="F:cyclin-dependent protein serine/threonine kinase activity"/>
    <property type="evidence" value="ECO:0007669"/>
    <property type="project" value="UniProtKB-EC"/>
</dbReference>
<evidence type="ECO:0000313" key="14">
    <source>
        <dbReference type="Proteomes" id="UP000549394"/>
    </source>
</evidence>
<dbReference type="PANTHER" id="PTHR24056">
    <property type="entry name" value="CELL DIVISION PROTEIN KINASE"/>
    <property type="match status" value="1"/>
</dbReference>
<comment type="catalytic activity">
    <reaction evidence="9">
        <text>L-seryl-[protein] + ATP = O-phospho-L-seryl-[protein] + ADP + H(+)</text>
        <dbReference type="Rhea" id="RHEA:17989"/>
        <dbReference type="Rhea" id="RHEA-COMP:9863"/>
        <dbReference type="Rhea" id="RHEA-COMP:11604"/>
        <dbReference type="ChEBI" id="CHEBI:15378"/>
        <dbReference type="ChEBI" id="CHEBI:29999"/>
        <dbReference type="ChEBI" id="CHEBI:30616"/>
        <dbReference type="ChEBI" id="CHEBI:83421"/>
        <dbReference type="ChEBI" id="CHEBI:456216"/>
        <dbReference type="EC" id="2.7.11.22"/>
    </reaction>
</comment>
<feature type="domain" description="Protein kinase" evidence="12">
    <location>
        <begin position="5"/>
        <end position="293"/>
    </location>
</feature>
<dbReference type="GO" id="GO:0030332">
    <property type="term" value="F:cyclin binding"/>
    <property type="evidence" value="ECO:0007669"/>
    <property type="project" value="TreeGrafter"/>
</dbReference>
<keyword evidence="3 11" id="KW-0723">Serine/threonine-protein kinase</keyword>
<accession>A0A7I8VLH8</accession>
<keyword evidence="14" id="KW-1185">Reference proteome</keyword>
<proteinExistence type="inferred from homology"/>
<dbReference type="InterPro" id="IPR050108">
    <property type="entry name" value="CDK"/>
</dbReference>
<evidence type="ECO:0000256" key="4">
    <source>
        <dbReference type="ARBA" id="ARBA00022679"/>
    </source>
</evidence>
<dbReference type="PROSITE" id="PS50011">
    <property type="entry name" value="PROTEIN_KINASE_DOM"/>
    <property type="match status" value="1"/>
</dbReference>
<dbReference type="GO" id="GO:0000307">
    <property type="term" value="C:cyclin-dependent protein kinase holoenzyme complex"/>
    <property type="evidence" value="ECO:0007669"/>
    <property type="project" value="TreeGrafter"/>
</dbReference>
<evidence type="ECO:0000256" key="1">
    <source>
        <dbReference type="ARBA" id="ARBA00006485"/>
    </source>
</evidence>
<evidence type="ECO:0000313" key="13">
    <source>
        <dbReference type="EMBL" id="CAD5116300.1"/>
    </source>
</evidence>
<dbReference type="SUPFAM" id="SSF56112">
    <property type="entry name" value="Protein kinase-like (PK-like)"/>
    <property type="match status" value="1"/>
</dbReference>
<dbReference type="CDD" id="cd07829">
    <property type="entry name" value="STKc_CDK_like"/>
    <property type="match status" value="1"/>
</dbReference>